<feature type="domain" description="Beta-lactamase-related" evidence="2">
    <location>
        <begin position="177"/>
        <end position="509"/>
    </location>
</feature>
<comment type="similarity">
    <text evidence="1">Belongs to the beta-lactamase family.</text>
</comment>
<dbReference type="Gene3D" id="3.40.710.10">
    <property type="entry name" value="DD-peptidase/beta-lactamase superfamily"/>
    <property type="match status" value="1"/>
</dbReference>
<evidence type="ECO:0000313" key="4">
    <source>
        <dbReference type="Proteomes" id="UP000732399"/>
    </source>
</evidence>
<dbReference type="PANTHER" id="PTHR22935:SF95">
    <property type="entry name" value="BETA-LACTAMASE-LIKE 1-RELATED"/>
    <property type="match status" value="1"/>
</dbReference>
<protein>
    <submittedName>
        <fullName evidence="3">Beta-lactamase family protein</fullName>
    </submittedName>
</protein>
<dbReference type="InterPro" id="IPR051478">
    <property type="entry name" value="Beta-lactamase-like_AB/R"/>
</dbReference>
<dbReference type="PANTHER" id="PTHR22935">
    <property type="entry name" value="PENICILLIN-BINDING PROTEIN"/>
    <property type="match status" value="1"/>
</dbReference>
<sequence>MPAWAQQPAAAAAADQAIATPGGTGFTLPKAWIRAQAGDTVTTVSAPEGDLTIAIVDVGAAADATAAMAAAWKAWRPAEAVRTPKLVSPRAAKDGWDERPVFSYETSPNEKRFIQGAAMRAGQRWTVMIADGSEATFEKRGAAAALVSQSLCPAGYAKESFAGRTARPLDAARIAQLRAFVETSMKELGVPGASFALTDGKRTFYSTGLGVRELGDPTPVDADTQFMIASNTKGMATLLLARLVDERKLGWEQPVTQVYPQFRLGSAETTSRVLVKHLVCACTGLPRKDFIWLFNTLPTTPASDTFAQLADTQPTSGFGEVFQYNNLMASAAGYVGGHLVHPQWELGRAFDAAMQEKVFRPLGMTATYFDFDQAMKRNWARPHGDAIDGRPVASVANAMLLNRAVFPFRPAGGAWSSANDLIKYVRFELNEGKTDDGRQWVSTKNLLQRRIPNVPTGEDEFYGMGLETEKMGGVEVVHHGGSMGGYKSDIMLVPAAGVGAVLLTNADNGRALLRPFARRLMELLYGGRAEAAGDVRASAARYAGEIEAERKRLTIPADPAAVAKLASAYASPELGGFTVERGGKTGVTFDFPTLGKVPMASRRNDDGTLSFVTLEPTFLGFPMVVDDKDGKRALVVRDSQHEYRFEGRP</sequence>
<evidence type="ECO:0000259" key="2">
    <source>
        <dbReference type="Pfam" id="PF00144"/>
    </source>
</evidence>
<dbReference type="InterPro" id="IPR001466">
    <property type="entry name" value="Beta-lactam-related"/>
</dbReference>
<proteinExistence type="inferred from homology"/>
<dbReference type="Proteomes" id="UP000732399">
    <property type="component" value="Unassembled WGS sequence"/>
</dbReference>
<reference evidence="3 4" key="1">
    <citation type="submission" date="2020-03" db="EMBL/GenBank/DDBJ databases">
        <authorList>
            <person name="Wang L."/>
            <person name="He N."/>
            <person name="Li Y."/>
            <person name="Fang Y."/>
            <person name="Zhang F."/>
        </authorList>
    </citation>
    <scope>NUCLEOTIDE SEQUENCE [LARGE SCALE GENOMIC DNA]</scope>
    <source>
        <strain evidence="3 4">36D10-4-7</strain>
    </source>
</reference>
<comment type="caution">
    <text evidence="3">The sequence shown here is derived from an EMBL/GenBank/DDBJ whole genome shotgun (WGS) entry which is preliminary data.</text>
</comment>
<keyword evidence="4" id="KW-1185">Reference proteome</keyword>
<name>A0ABX1CLC2_9SPHN</name>
<accession>A0ABX1CLC2</accession>
<evidence type="ECO:0000256" key="1">
    <source>
        <dbReference type="ARBA" id="ARBA00038473"/>
    </source>
</evidence>
<evidence type="ECO:0000313" key="3">
    <source>
        <dbReference type="EMBL" id="NJR78777.1"/>
    </source>
</evidence>
<dbReference type="Pfam" id="PF00144">
    <property type="entry name" value="Beta-lactamase"/>
    <property type="match status" value="1"/>
</dbReference>
<organism evidence="3 4">
    <name type="scientific">Sphingomonas corticis</name>
    <dbReference type="NCBI Taxonomy" id="2722791"/>
    <lineage>
        <taxon>Bacteria</taxon>
        <taxon>Pseudomonadati</taxon>
        <taxon>Pseudomonadota</taxon>
        <taxon>Alphaproteobacteria</taxon>
        <taxon>Sphingomonadales</taxon>
        <taxon>Sphingomonadaceae</taxon>
        <taxon>Sphingomonas</taxon>
    </lineage>
</organism>
<dbReference type="InterPro" id="IPR012338">
    <property type="entry name" value="Beta-lactam/transpept-like"/>
</dbReference>
<gene>
    <name evidence="3" type="ORF">HBH26_09275</name>
</gene>
<dbReference type="EMBL" id="JAAVJH010000005">
    <property type="protein sequence ID" value="NJR78777.1"/>
    <property type="molecule type" value="Genomic_DNA"/>
</dbReference>
<dbReference type="SUPFAM" id="SSF56601">
    <property type="entry name" value="beta-lactamase/transpeptidase-like"/>
    <property type="match status" value="1"/>
</dbReference>